<protein>
    <submittedName>
        <fullName evidence="2">CIR protein PIR protein</fullName>
    </submittedName>
</protein>
<evidence type="ECO:0000256" key="1">
    <source>
        <dbReference type="SAM" id="Phobius"/>
    </source>
</evidence>
<dbReference type="GeneID" id="19962779"/>
<dbReference type="NCBIfam" id="TIGR01590">
    <property type="entry name" value="yir-bir-cir_Pla"/>
    <property type="match status" value="1"/>
</dbReference>
<keyword evidence="1" id="KW-1133">Transmembrane helix</keyword>
<organism evidence="2 3">
    <name type="scientific">Plasmodium vinckei vinckei</name>
    <dbReference type="NCBI Taxonomy" id="54757"/>
    <lineage>
        <taxon>Eukaryota</taxon>
        <taxon>Sar</taxon>
        <taxon>Alveolata</taxon>
        <taxon>Apicomplexa</taxon>
        <taxon>Aconoidasida</taxon>
        <taxon>Haemosporida</taxon>
        <taxon>Plasmodiidae</taxon>
        <taxon>Plasmodium</taxon>
        <taxon>Plasmodium (Vinckeia)</taxon>
    </lineage>
</organism>
<keyword evidence="1" id="KW-0472">Membrane</keyword>
<gene>
    <name evidence="2" type="ORF">PVVCY_0200020</name>
</gene>
<dbReference type="OrthoDB" id="373137at2759"/>
<dbReference type="RefSeq" id="XP_037490046.1">
    <property type="nucleotide sequence ID" value="XM_037634272.1"/>
</dbReference>
<dbReference type="InterPro" id="IPR006477">
    <property type="entry name" value="Yir_bir_cir"/>
</dbReference>
<evidence type="ECO:0000313" key="2">
    <source>
        <dbReference type="EMBL" id="VEV54564.1"/>
    </source>
</evidence>
<dbReference type="Pfam" id="PF06022">
    <property type="entry name" value="Cir_Bir_Yir"/>
    <property type="match status" value="1"/>
</dbReference>
<sequence>MDAQLCQIFNVFWKDFPDTLNGGNYQFNDNEICQTYCNNNCENDNCENDNDKIMAGWISLIKTIYDLDSIEDDIPNNMNINKYITIWLIYMLNLKPDNSISNLNDFYDQYKNQRGGHTLVSTNTKDYSNIIDDLINNTKYLMNVNKGIISKFYNLLKSLCSMYDDINKDISDCTQYYGKAKIFFDEYQELLNNNDFDTDDSSHTTLLPSLSNNYDNFKIYCAEKCTGCTSIPPLLTTKTTQVSVETSTPSHVQNNPHLSLQGSEVTSSSSSIASKLIPALLIFAIPIFLGIAYKYSLFGFDKQLQRQYLREKIKKITKKMNNYI</sequence>
<dbReference type="EMBL" id="LR215058">
    <property type="protein sequence ID" value="VEV54564.1"/>
    <property type="molecule type" value="Genomic_DNA"/>
</dbReference>
<feature type="transmembrane region" description="Helical" evidence="1">
    <location>
        <begin position="276"/>
        <end position="297"/>
    </location>
</feature>
<dbReference type="Proteomes" id="UP000290582">
    <property type="component" value="Chromosome PVVCY_02"/>
</dbReference>
<dbReference type="VEuPathDB" id="PlasmoDB:PVVCY_0200020"/>
<evidence type="ECO:0000313" key="3">
    <source>
        <dbReference type="Proteomes" id="UP000290582"/>
    </source>
</evidence>
<dbReference type="KEGG" id="pvv:PVVCY_0200020"/>
<proteinExistence type="predicted"/>
<keyword evidence="1" id="KW-0812">Transmembrane</keyword>
<dbReference type="AlphaFoldDB" id="A0A449BMA9"/>
<reference evidence="2 3" key="1">
    <citation type="submission" date="2019-01" db="EMBL/GenBank/DDBJ databases">
        <authorList>
            <person name="Ramaprasad A."/>
        </authorList>
    </citation>
    <scope>NUCLEOTIDE SEQUENCE [LARGE SCALE GENOMIC DNA]</scope>
</reference>
<name>A0A449BMA9_PLAVN</name>
<accession>A0A449BMA9</accession>